<comment type="caution">
    <text evidence="1">The sequence shown here is derived from an EMBL/GenBank/DDBJ whole genome shotgun (WGS) entry which is preliminary data.</text>
</comment>
<name>A0ABQ3XK44_9ACTN</name>
<reference evidence="1 2" key="1">
    <citation type="submission" date="2021-01" db="EMBL/GenBank/DDBJ databases">
        <title>Whole genome shotgun sequence of Actinoplanes couchii NBRC 106145.</title>
        <authorList>
            <person name="Komaki H."/>
            <person name="Tamura T."/>
        </authorList>
    </citation>
    <scope>NUCLEOTIDE SEQUENCE [LARGE SCALE GENOMIC DNA]</scope>
    <source>
        <strain evidence="1 2">NBRC 106145</strain>
    </source>
</reference>
<evidence type="ECO:0000313" key="1">
    <source>
        <dbReference type="EMBL" id="GID58837.1"/>
    </source>
</evidence>
<sequence>MVDTTLGKLQLGKRLVGSADTYPQSYQASAWLVLPALINSRLDKRLVASKGTYQQPFGQALGWDLCAGCG</sequence>
<protein>
    <submittedName>
        <fullName evidence="1">Uncharacterized protein</fullName>
    </submittedName>
</protein>
<keyword evidence="2" id="KW-1185">Reference proteome</keyword>
<evidence type="ECO:0000313" key="2">
    <source>
        <dbReference type="Proteomes" id="UP000612282"/>
    </source>
</evidence>
<dbReference type="Proteomes" id="UP000612282">
    <property type="component" value="Unassembled WGS sequence"/>
</dbReference>
<organism evidence="1 2">
    <name type="scientific">Actinoplanes couchii</name>
    <dbReference type="NCBI Taxonomy" id="403638"/>
    <lineage>
        <taxon>Bacteria</taxon>
        <taxon>Bacillati</taxon>
        <taxon>Actinomycetota</taxon>
        <taxon>Actinomycetes</taxon>
        <taxon>Micromonosporales</taxon>
        <taxon>Micromonosporaceae</taxon>
        <taxon>Actinoplanes</taxon>
    </lineage>
</organism>
<dbReference type="EMBL" id="BOMG01000091">
    <property type="protein sequence ID" value="GID58837.1"/>
    <property type="molecule type" value="Genomic_DNA"/>
</dbReference>
<accession>A0ABQ3XK44</accession>
<gene>
    <name evidence="1" type="ORF">Aco03nite_072410</name>
</gene>
<proteinExistence type="predicted"/>